<reference evidence="2" key="1">
    <citation type="journal article" date="2022" name="Mol. Ecol. Resour.">
        <title>The genomes of chicory, endive, great burdock and yacon provide insights into Asteraceae palaeo-polyploidization history and plant inulin production.</title>
        <authorList>
            <person name="Fan W."/>
            <person name="Wang S."/>
            <person name="Wang H."/>
            <person name="Wang A."/>
            <person name="Jiang F."/>
            <person name="Liu H."/>
            <person name="Zhao H."/>
            <person name="Xu D."/>
            <person name="Zhang Y."/>
        </authorList>
    </citation>
    <scope>NUCLEOTIDE SEQUENCE [LARGE SCALE GENOMIC DNA]</scope>
    <source>
        <strain evidence="2">cv. Yunnan</strain>
    </source>
</reference>
<reference evidence="1 2" key="2">
    <citation type="journal article" date="2022" name="Mol. Ecol. Resour.">
        <title>The genomes of chicory, endive, great burdock and yacon provide insights into Asteraceae paleo-polyploidization history and plant inulin production.</title>
        <authorList>
            <person name="Fan W."/>
            <person name="Wang S."/>
            <person name="Wang H."/>
            <person name="Wang A."/>
            <person name="Jiang F."/>
            <person name="Liu H."/>
            <person name="Zhao H."/>
            <person name="Xu D."/>
            <person name="Zhang Y."/>
        </authorList>
    </citation>
    <scope>NUCLEOTIDE SEQUENCE [LARGE SCALE GENOMIC DNA]</scope>
    <source>
        <strain evidence="2">cv. Yunnan</strain>
        <tissue evidence="1">Leaves</tissue>
    </source>
</reference>
<sequence length="410" mass="46203">MALHLAHLSFFSCWVLERSLSVHSPVLGGNTSLEQHHISFENMENRDGEAEDGTAVSPPFEFESPNVQNQLELTSMATINQDSDPSIITKDEQHAMEISPDVNPDSPNCRSRRAYSLHSGSEAGSSSEGGSQKLKKVVLGGAIRPLASFKKQILGHNFWSHSYSNPKQVAYLLSTCLPFFTFVSAKLMWEGHSHSSIANNFMVISTVAYVMAFLVLCILFWIYEHLEIPNSPHHNTYLRYFRILKDVCYILYVLILLSLLVVVLLIFLLHPDPDPDPRPQTHPWHHPDPQTHTNPRPGPQTRHDPQTCPDPRPQTHPWHHSGPQTRTDPRPGPQTRPDPRPQTLPDPRPDPQTHPDHHPDPQNRPDPDLQTHPRTCPNPQSHLNPRLGHSTFPHLAPGPLPHPHPPLPSL</sequence>
<evidence type="ECO:0000313" key="1">
    <source>
        <dbReference type="EMBL" id="KAI3741970.1"/>
    </source>
</evidence>
<name>A0ACB9D635_9ASTR</name>
<proteinExistence type="predicted"/>
<gene>
    <name evidence="1" type="ORF">L1987_59649</name>
</gene>
<accession>A0ACB9D635</accession>
<protein>
    <submittedName>
        <fullName evidence="1">Uncharacterized protein</fullName>
    </submittedName>
</protein>
<evidence type="ECO:0000313" key="2">
    <source>
        <dbReference type="Proteomes" id="UP001056120"/>
    </source>
</evidence>
<dbReference type="EMBL" id="CM042037">
    <property type="protein sequence ID" value="KAI3741970.1"/>
    <property type="molecule type" value="Genomic_DNA"/>
</dbReference>
<keyword evidence="2" id="KW-1185">Reference proteome</keyword>
<comment type="caution">
    <text evidence="1">The sequence shown here is derived from an EMBL/GenBank/DDBJ whole genome shotgun (WGS) entry which is preliminary data.</text>
</comment>
<dbReference type="Proteomes" id="UP001056120">
    <property type="component" value="Linkage Group LG20"/>
</dbReference>
<organism evidence="1 2">
    <name type="scientific">Smallanthus sonchifolius</name>
    <dbReference type="NCBI Taxonomy" id="185202"/>
    <lineage>
        <taxon>Eukaryota</taxon>
        <taxon>Viridiplantae</taxon>
        <taxon>Streptophyta</taxon>
        <taxon>Embryophyta</taxon>
        <taxon>Tracheophyta</taxon>
        <taxon>Spermatophyta</taxon>
        <taxon>Magnoliopsida</taxon>
        <taxon>eudicotyledons</taxon>
        <taxon>Gunneridae</taxon>
        <taxon>Pentapetalae</taxon>
        <taxon>asterids</taxon>
        <taxon>campanulids</taxon>
        <taxon>Asterales</taxon>
        <taxon>Asteraceae</taxon>
        <taxon>Asteroideae</taxon>
        <taxon>Heliantheae alliance</taxon>
        <taxon>Millerieae</taxon>
        <taxon>Smallanthus</taxon>
    </lineage>
</organism>